<evidence type="ECO:0000313" key="3">
    <source>
        <dbReference type="EMBL" id="ERN05697.1"/>
    </source>
</evidence>
<dbReference type="Pfam" id="PF04676">
    <property type="entry name" value="CwfJ_C_2"/>
    <property type="match status" value="1"/>
</dbReference>
<evidence type="ECO:0000259" key="2">
    <source>
        <dbReference type="Pfam" id="PF04676"/>
    </source>
</evidence>
<evidence type="ECO:0000256" key="1">
    <source>
        <dbReference type="ARBA" id="ARBA00006795"/>
    </source>
</evidence>
<accession>W1P754</accession>
<feature type="domain" description="Cwf19-like protein C-terminal" evidence="2">
    <location>
        <begin position="18"/>
        <end position="82"/>
    </location>
</feature>
<dbReference type="Proteomes" id="UP000017836">
    <property type="component" value="Unassembled WGS sequence"/>
</dbReference>
<dbReference type="PANTHER" id="PTHR12072:SF5">
    <property type="entry name" value="CWF19-LIKE PROTEIN 2"/>
    <property type="match status" value="1"/>
</dbReference>
<organism evidence="3 4">
    <name type="scientific">Amborella trichopoda</name>
    <dbReference type="NCBI Taxonomy" id="13333"/>
    <lineage>
        <taxon>Eukaryota</taxon>
        <taxon>Viridiplantae</taxon>
        <taxon>Streptophyta</taxon>
        <taxon>Embryophyta</taxon>
        <taxon>Tracheophyta</taxon>
        <taxon>Spermatophyta</taxon>
        <taxon>Magnoliopsida</taxon>
        <taxon>Amborellales</taxon>
        <taxon>Amborellaceae</taxon>
        <taxon>Amborella</taxon>
    </lineage>
</organism>
<dbReference type="EMBL" id="KI393980">
    <property type="protein sequence ID" value="ERN05697.1"/>
    <property type="molecule type" value="Genomic_DNA"/>
</dbReference>
<comment type="similarity">
    <text evidence="1">Belongs to the CWF19 family.</text>
</comment>
<dbReference type="Gramene" id="ERN05697">
    <property type="protein sequence ID" value="ERN05697"/>
    <property type="gene ID" value="AMTR_s00006p00220280"/>
</dbReference>
<dbReference type="AlphaFoldDB" id="W1P754"/>
<protein>
    <recommendedName>
        <fullName evidence="2">Cwf19-like protein C-terminal domain-containing protein</fullName>
    </recommendedName>
</protein>
<dbReference type="eggNOG" id="KOG2477">
    <property type="taxonomic scope" value="Eukaryota"/>
</dbReference>
<dbReference type="STRING" id="13333.W1P754"/>
<sequence>MAIDEAEEEWSQHNAKKLIDMSVKGGFVHVIDDEKQFKRNMGLNVVRGMLELPEEDMYRRRQHDSVETQRQAVSRFAREWKHVSRFAREWKHFDCTRALEE</sequence>
<dbReference type="PANTHER" id="PTHR12072">
    <property type="entry name" value="CWF19, CELL CYCLE CONTROL PROTEIN"/>
    <property type="match status" value="1"/>
</dbReference>
<dbReference type="InterPro" id="IPR006767">
    <property type="entry name" value="Cwf19-like_C_dom-2"/>
</dbReference>
<evidence type="ECO:0000313" key="4">
    <source>
        <dbReference type="Proteomes" id="UP000017836"/>
    </source>
</evidence>
<gene>
    <name evidence="3" type="ORF">AMTR_s00006p00220280</name>
</gene>
<dbReference type="InterPro" id="IPR040194">
    <property type="entry name" value="Cwf19-like"/>
</dbReference>
<dbReference type="HOGENOM" id="CLU_2295436_0_0_1"/>
<keyword evidence="4" id="KW-1185">Reference proteome</keyword>
<reference evidence="4" key="1">
    <citation type="journal article" date="2013" name="Science">
        <title>The Amborella genome and the evolution of flowering plants.</title>
        <authorList>
            <consortium name="Amborella Genome Project"/>
        </authorList>
    </citation>
    <scope>NUCLEOTIDE SEQUENCE [LARGE SCALE GENOMIC DNA]</scope>
</reference>
<name>W1P754_AMBTC</name>
<proteinExistence type="inferred from homology"/>